<dbReference type="PATRIC" id="fig|1121439.3.peg.527"/>
<comment type="similarity">
    <text evidence="2">Belongs to the UPF0718 family.</text>
</comment>
<evidence type="ECO:0000256" key="3">
    <source>
        <dbReference type="ARBA" id="ARBA00022475"/>
    </source>
</evidence>
<dbReference type="OrthoDB" id="9770315at2"/>
<evidence type="ECO:0000313" key="8">
    <source>
        <dbReference type="EMBL" id="EPR35440.1"/>
    </source>
</evidence>
<evidence type="ECO:0008006" key="10">
    <source>
        <dbReference type="Google" id="ProtNLM"/>
    </source>
</evidence>
<dbReference type="eggNOG" id="COG0701">
    <property type="taxonomic scope" value="Bacteria"/>
</dbReference>
<dbReference type="Pfam" id="PF03773">
    <property type="entry name" value="ArsP_1"/>
    <property type="match status" value="1"/>
</dbReference>
<dbReference type="InterPro" id="IPR005524">
    <property type="entry name" value="DUF318"/>
</dbReference>
<feature type="transmembrane region" description="Helical" evidence="7">
    <location>
        <begin position="385"/>
        <end position="403"/>
    </location>
</feature>
<evidence type="ECO:0000256" key="4">
    <source>
        <dbReference type="ARBA" id="ARBA00022692"/>
    </source>
</evidence>
<dbReference type="RefSeq" id="WP_020886027.1">
    <property type="nucleotide sequence ID" value="NZ_ATHI01000004.1"/>
</dbReference>
<evidence type="ECO:0000313" key="9">
    <source>
        <dbReference type="Proteomes" id="UP000014975"/>
    </source>
</evidence>
<dbReference type="AlphaFoldDB" id="S7TFR2"/>
<dbReference type="NCBIfam" id="NF033936">
    <property type="entry name" value="CuZnOut_SO0444"/>
    <property type="match status" value="1"/>
</dbReference>
<reference evidence="8 9" key="1">
    <citation type="journal article" date="2013" name="Genome Announc.">
        <title>Draft genome sequences for three mercury-methylating, sulfate-reducing bacteria.</title>
        <authorList>
            <person name="Brown S.D."/>
            <person name="Hurt R.A.Jr."/>
            <person name="Gilmour C.C."/>
            <person name="Elias D.A."/>
        </authorList>
    </citation>
    <scope>NUCLEOTIDE SEQUENCE [LARGE SCALE GENOMIC DNA]</scope>
    <source>
        <strain evidence="8 9">DSM 16529</strain>
    </source>
</reference>
<evidence type="ECO:0000256" key="5">
    <source>
        <dbReference type="ARBA" id="ARBA00022989"/>
    </source>
</evidence>
<accession>S7TFR2</accession>
<feature type="transmembrane region" description="Helical" evidence="7">
    <location>
        <begin position="278"/>
        <end position="307"/>
    </location>
</feature>
<evidence type="ECO:0000256" key="6">
    <source>
        <dbReference type="ARBA" id="ARBA00023136"/>
    </source>
</evidence>
<evidence type="ECO:0000256" key="1">
    <source>
        <dbReference type="ARBA" id="ARBA00004651"/>
    </source>
</evidence>
<feature type="transmembrane region" description="Helical" evidence="7">
    <location>
        <begin position="313"/>
        <end position="337"/>
    </location>
</feature>
<dbReference type="Proteomes" id="UP000014975">
    <property type="component" value="Unassembled WGS sequence"/>
</dbReference>
<feature type="transmembrane region" description="Helical" evidence="7">
    <location>
        <begin position="29"/>
        <end position="47"/>
    </location>
</feature>
<proteinExistence type="inferred from homology"/>
<feature type="transmembrane region" description="Helical" evidence="7">
    <location>
        <begin position="126"/>
        <end position="146"/>
    </location>
</feature>
<sequence length="420" mass="42098">MSAIDPIIANLPSLTLEILAETWGVVLDAAPWMLLGVIVAGLLKAFLPDRVVARHLGANSRFAVLKAALIGAPLPLCSCGVLPAAAGLRRQGAGKGPTAAFMVSTPETGVDSIAVTYALLDPLMAVLRPVAAIVTAVLTGLGVGWLDRREGRPGEGALASGAAPVAAAGHACTDEEAGPGGMKSPMPARPEPFSPILPSMDALEKAQTHGGCGCGDTGCGVPAARPGLFGRVRSGLSYAFLDILGDVGPWFMAGALAAGAFIALAPPQLLSDNLGTGLWAMLAALAVSLPLYVCATATTPLVAALAMKGLSPGAALVFLLAGPATNAATVAVVAGMLGRRAAMVYVAAIGVCALLMGAAANWLYFRLGMDVAGWVAVSGEEAHGPFSVIAGGVMLGCMAYGYARRKMNGHAGGCAAEAKV</sequence>
<name>S7TFR2_9BACT</name>
<dbReference type="GO" id="GO:0005886">
    <property type="term" value="C:plasma membrane"/>
    <property type="evidence" value="ECO:0007669"/>
    <property type="project" value="UniProtKB-SubCell"/>
</dbReference>
<comment type="subcellular location">
    <subcellularLocation>
        <location evidence="1">Cell membrane</location>
        <topology evidence="1">Multi-pass membrane protein</topology>
    </subcellularLocation>
</comment>
<dbReference type="STRING" id="1121439.dsat_2141"/>
<organism evidence="8 9">
    <name type="scientific">Alkalidesulfovibrio alkalitolerans DSM 16529</name>
    <dbReference type="NCBI Taxonomy" id="1121439"/>
    <lineage>
        <taxon>Bacteria</taxon>
        <taxon>Pseudomonadati</taxon>
        <taxon>Thermodesulfobacteriota</taxon>
        <taxon>Desulfovibrionia</taxon>
        <taxon>Desulfovibrionales</taxon>
        <taxon>Desulfovibrionaceae</taxon>
        <taxon>Alkalidesulfovibrio</taxon>
    </lineage>
</organism>
<keyword evidence="3" id="KW-1003">Cell membrane</keyword>
<protein>
    <recommendedName>
        <fullName evidence="10">Permease</fullName>
    </recommendedName>
</protein>
<dbReference type="InterPro" id="IPR052923">
    <property type="entry name" value="UPF0718"/>
</dbReference>
<comment type="caution">
    <text evidence="8">The sequence shown here is derived from an EMBL/GenBank/DDBJ whole genome shotgun (WGS) entry which is preliminary data.</text>
</comment>
<evidence type="ECO:0000256" key="7">
    <source>
        <dbReference type="SAM" id="Phobius"/>
    </source>
</evidence>
<keyword evidence="6 7" id="KW-0472">Membrane</keyword>
<dbReference type="PANTHER" id="PTHR34184">
    <property type="entry name" value="UPF0718 PROTEIN YCGR"/>
    <property type="match status" value="1"/>
</dbReference>
<feature type="transmembrane region" description="Helical" evidence="7">
    <location>
        <begin position="344"/>
        <end position="365"/>
    </location>
</feature>
<dbReference type="EMBL" id="ATHI01000004">
    <property type="protein sequence ID" value="EPR35440.1"/>
    <property type="molecule type" value="Genomic_DNA"/>
</dbReference>
<dbReference type="PANTHER" id="PTHR34184:SF4">
    <property type="entry name" value="UPF0718 PROTEIN YCGR"/>
    <property type="match status" value="1"/>
</dbReference>
<keyword evidence="5 7" id="KW-1133">Transmembrane helix</keyword>
<evidence type="ECO:0000256" key="2">
    <source>
        <dbReference type="ARBA" id="ARBA00006386"/>
    </source>
</evidence>
<gene>
    <name evidence="8" type="ORF">dsat_2141</name>
</gene>
<keyword evidence="4 7" id="KW-0812">Transmembrane</keyword>
<keyword evidence="9" id="KW-1185">Reference proteome</keyword>